<dbReference type="InterPro" id="IPR052035">
    <property type="entry name" value="ZnF_BED_domain_contain"/>
</dbReference>
<dbReference type="PANTHER" id="PTHR46481">
    <property type="entry name" value="ZINC FINGER BED DOMAIN-CONTAINING PROTEIN 4"/>
    <property type="match status" value="1"/>
</dbReference>
<reference evidence="1 2" key="1">
    <citation type="submission" date="2019-07" db="EMBL/GenBank/DDBJ databases">
        <title>Chromosome genome assembly for large yellow croaker.</title>
        <authorList>
            <person name="Xiao S."/>
        </authorList>
    </citation>
    <scope>NUCLEOTIDE SEQUENCE [LARGE SCALE GENOMIC DNA]</scope>
    <source>
        <strain evidence="1">JMULYC20181020</strain>
        <tissue evidence="1">Muscle</tissue>
    </source>
</reference>
<evidence type="ECO:0000313" key="1">
    <source>
        <dbReference type="EMBL" id="KAE8296915.1"/>
    </source>
</evidence>
<dbReference type="SUPFAM" id="SSF53098">
    <property type="entry name" value="Ribonuclease H-like"/>
    <property type="match status" value="1"/>
</dbReference>
<protein>
    <recommendedName>
        <fullName evidence="3">Zinc finger BED domain-containing protein 4</fullName>
    </recommendedName>
</protein>
<comment type="caution">
    <text evidence="1">The sequence shown here is derived from an EMBL/GenBank/DDBJ whole genome shotgun (WGS) entry which is preliminary data.</text>
</comment>
<evidence type="ECO:0000313" key="2">
    <source>
        <dbReference type="Proteomes" id="UP000424527"/>
    </source>
</evidence>
<dbReference type="EMBL" id="REGW02000004">
    <property type="protein sequence ID" value="KAE8296915.1"/>
    <property type="molecule type" value="Genomic_DNA"/>
</dbReference>
<dbReference type="InterPro" id="IPR012337">
    <property type="entry name" value="RNaseH-like_sf"/>
</dbReference>
<keyword evidence="2" id="KW-1185">Reference proteome</keyword>
<accession>A0A6G0IZG7</accession>
<dbReference type="Proteomes" id="UP000424527">
    <property type="component" value="Unassembled WGS sequence"/>
</dbReference>
<organism evidence="1 2">
    <name type="scientific">Larimichthys crocea</name>
    <name type="common">Large yellow croaker</name>
    <name type="synonym">Pseudosciaena crocea</name>
    <dbReference type="NCBI Taxonomy" id="215358"/>
    <lineage>
        <taxon>Eukaryota</taxon>
        <taxon>Metazoa</taxon>
        <taxon>Chordata</taxon>
        <taxon>Craniata</taxon>
        <taxon>Vertebrata</taxon>
        <taxon>Euteleostomi</taxon>
        <taxon>Actinopterygii</taxon>
        <taxon>Neopterygii</taxon>
        <taxon>Teleostei</taxon>
        <taxon>Neoteleostei</taxon>
        <taxon>Acanthomorphata</taxon>
        <taxon>Eupercaria</taxon>
        <taxon>Sciaenidae</taxon>
        <taxon>Larimichthys</taxon>
    </lineage>
</organism>
<evidence type="ECO:0008006" key="3">
    <source>
        <dbReference type="Google" id="ProtNLM"/>
    </source>
</evidence>
<gene>
    <name evidence="1" type="ORF">D5F01_LYC03527</name>
</gene>
<dbReference type="PANTHER" id="PTHR46481:SF4">
    <property type="entry name" value="ZINC FINGER BED DOMAIN-CONTAINING PROTEIN 4"/>
    <property type="match status" value="1"/>
</dbReference>
<dbReference type="AlphaFoldDB" id="A0A6G0IZG7"/>
<proteinExistence type="predicted"/>
<sequence length="153" mass="17640">MNTLEPRYRIPSRQHFSQMVMPKLYQEQKLLFGSDITEHKLIVDVTTRWNSSLDMLERYLDLQPAVAAALLSPEVRHNTHEIDTLDNLDIRDPEDIMKLLKPLKTVTTVLSDEQNPTVSLIVPLKHTIEQSMLPVEEDSTTVSMMKKAIFNNL</sequence>
<name>A0A6G0IZG7_LARCR</name>